<keyword evidence="2" id="KW-0863">Zinc-finger</keyword>
<keyword evidence="1" id="KW-0479">Metal-binding</keyword>
<dbReference type="EMBL" id="OZ037947">
    <property type="protein sequence ID" value="CAL1705902.1"/>
    <property type="molecule type" value="Genomic_DNA"/>
</dbReference>
<evidence type="ECO:0000313" key="5">
    <source>
        <dbReference type="EMBL" id="CAL1705902.1"/>
    </source>
</evidence>
<proteinExistence type="predicted"/>
<protein>
    <recommendedName>
        <fullName evidence="7">EF-hand domain-containing protein</fullName>
    </recommendedName>
</protein>
<feature type="compositionally biased region" description="Polar residues" evidence="4">
    <location>
        <begin position="33"/>
        <end position="45"/>
    </location>
</feature>
<feature type="region of interest" description="Disordered" evidence="4">
    <location>
        <begin position="925"/>
        <end position="984"/>
    </location>
</feature>
<feature type="region of interest" description="Disordered" evidence="4">
    <location>
        <begin position="1004"/>
        <end position="1024"/>
    </location>
</feature>
<evidence type="ECO:0008006" key="7">
    <source>
        <dbReference type="Google" id="ProtNLM"/>
    </source>
</evidence>
<evidence type="ECO:0000256" key="3">
    <source>
        <dbReference type="ARBA" id="ARBA00022833"/>
    </source>
</evidence>
<organism evidence="5 6">
    <name type="scientific">Somion occarium</name>
    <dbReference type="NCBI Taxonomy" id="3059160"/>
    <lineage>
        <taxon>Eukaryota</taxon>
        <taxon>Fungi</taxon>
        <taxon>Dikarya</taxon>
        <taxon>Basidiomycota</taxon>
        <taxon>Agaricomycotina</taxon>
        <taxon>Agaricomycetes</taxon>
        <taxon>Polyporales</taxon>
        <taxon>Cerrenaceae</taxon>
        <taxon>Somion</taxon>
    </lineage>
</organism>
<dbReference type="Gene3D" id="3.30.60.90">
    <property type="match status" value="1"/>
</dbReference>
<dbReference type="Proteomes" id="UP001497453">
    <property type="component" value="Chromosome 4"/>
</dbReference>
<name>A0ABP1DDH0_9APHY</name>
<dbReference type="SUPFAM" id="SSF57850">
    <property type="entry name" value="RING/U-box"/>
    <property type="match status" value="1"/>
</dbReference>
<feature type="compositionally biased region" description="Acidic residues" evidence="4">
    <location>
        <begin position="1004"/>
        <end position="1016"/>
    </location>
</feature>
<accession>A0ABP1DDH0</accession>
<keyword evidence="3" id="KW-0862">Zinc</keyword>
<evidence type="ECO:0000313" key="6">
    <source>
        <dbReference type="Proteomes" id="UP001497453"/>
    </source>
</evidence>
<reference evidence="6" key="1">
    <citation type="submission" date="2024-04" db="EMBL/GenBank/DDBJ databases">
        <authorList>
            <person name="Shaw F."/>
            <person name="Minotto A."/>
        </authorList>
    </citation>
    <scope>NUCLEOTIDE SEQUENCE [LARGE SCALE GENOMIC DNA]</scope>
</reference>
<evidence type="ECO:0000256" key="2">
    <source>
        <dbReference type="ARBA" id="ARBA00022771"/>
    </source>
</evidence>
<evidence type="ECO:0000256" key="4">
    <source>
        <dbReference type="SAM" id="MobiDB-lite"/>
    </source>
</evidence>
<dbReference type="InterPro" id="IPR043145">
    <property type="entry name" value="Znf_ZZ_sf"/>
</dbReference>
<feature type="compositionally biased region" description="Acidic residues" evidence="4">
    <location>
        <begin position="831"/>
        <end position="846"/>
    </location>
</feature>
<gene>
    <name evidence="5" type="ORF">GFSPODELE1_LOCUS5637</name>
</gene>
<evidence type="ECO:0000256" key="1">
    <source>
        <dbReference type="ARBA" id="ARBA00022723"/>
    </source>
</evidence>
<feature type="region of interest" description="Disordered" evidence="4">
    <location>
        <begin position="29"/>
        <end position="56"/>
    </location>
</feature>
<sequence length="1117" mass="127631">MSLPQLSIHLSEDTPSAVLSPIGSSPMDRVHGSTATIGRNPSLQRSKSVKNGKSNKNAVVAKKARDLKGSLSTFMDNIDPIIKVLEGIAQVHPAVAGTVAVFSTLFKMEVTRRENDERLLALYVQIKEMMSCLIRLKTVELGREMDDLQAIMKEAETDITNCGNICEAYKKKKWAVKALTSMGWEKKLTELGRKFIRRRSEIEQVLTDYIAICVGSVQTDVREISADVKFVREHITIFMEVFRSSDPKPLAEMKELAKKKKIGKTSLEKLDQATLKEFVAAEKELQHGEKNKHAFTISDLKDELSLSVEKAIDKNWQTFHGKFEFIQEQMLDAIRKGNREVINAIKEGPHDKVKNEEFKALWKEMNWRRNVKARLFVTTLRDHFREKARESFADTNRADDWTLQYIGIHWLHPIMEAFDDDYSGYVTVVELNEFTDSLPNVLGWSMQQWVAYWAVGWQLTALHYRDRIHRVLTVMHALRPRICSENRTQIDLYLGVVWTEVVEITMALSGEKSELPAGLFSKFQAYINHEENRIRKNLERINYNLDTVDDVRAVAGQGRIEKYILPLIFLLLERHLKLFRVAQNRVLQNDALEPCVEGLFTILEAAQDRVDDLRELFQHQRLHVGRQFDVVACGLFSYLHDSSGLWSKPDFGAPNFRASEIDEKELEDLQSDPNLETELKHVLRDNELIEHWLSDSELEEQRSRLEAIIPPGTPGANDIIEHLLATIPMHFEFVCDGCGTSPIYGARIFCLECRTDTSAVWWHKVDFCDNPACWTSPPTCHRPTHDIVKTRIHIQRFDLPDLYNNIRKVLGKFRSGPDAADQMTNGVMEGSGDDDDEGEGEGEEEDMPMRSLRRRCIICRHDIRGECWLCVECEDCICDFCEAQLLLPCVSCKSLFVQPDWYYGASTDDTYMCFNCSNRSGDVSYPSEEISEESHEVARGGWSSDAGSSDDEDAESYNHNAGFADDHAYRQDYGPEPDGQYYEQSPNYADETWDWDESYEYGYDEYSDEESTSTEEDGGHPLRRHTHAHPLVRLKDHIEAPLQTTGPSIDDRLTSVEVKGHQMDDKLTQLQQIMIHGFNRIGALLGANMESSEHGDENEEWQSQGRVSASMVISALS</sequence>
<feature type="region of interest" description="Disordered" evidence="4">
    <location>
        <begin position="817"/>
        <end position="846"/>
    </location>
</feature>
<keyword evidence="6" id="KW-1185">Reference proteome</keyword>